<name>A0ACC2Z7L6_9PEZI</name>
<dbReference type="EMBL" id="JAPDRP010000011">
    <property type="protein sequence ID" value="KAJ9643504.1"/>
    <property type="molecule type" value="Genomic_DNA"/>
</dbReference>
<protein>
    <submittedName>
        <fullName evidence="1">Uncharacterized protein</fullName>
    </submittedName>
</protein>
<sequence length="877" mass="96826">MNKGNGDGDGAGLKAFYAYKNTFDEGSVWVDVPKQVTFVNLTDPYNEPSSPEPEPLVDTPATHSHSSFEPYVASPWQGSTHHNGSPSVHGLQALSAAASSMVDPPTSQPGSANSHNLNFILNPTISSPASLPVDPDLRSPSCPAQTRNYGARSASLTFSQVSHGTDHVNHGPETQHELAYLLRYFSEGPGLWMDLFDLGLYFSSYVPAKSLTNPLLKYAAVACAAKALGRIRGQKPTFGGNASYLARTEVFPDTLNVDWFHKATGYYDIALPLLREALQGQAPARSPEPADDPRNKRRRLSSLPPSRTDSDEVLAATAILSVYEFLDASGPEWSRHLNGAKSLLDIAKDGMMPLQLPSPGNLHPHVTGLTKARKATFWNFARQDMLAAFIDRTRTRLDTEDLPVWRDAGLLLDDDGFIQASNTTRSGYPEGAGMIREDMTSNALIWLMSKLVNFLAAGEDSPLVLDRPGHGVSQKTLLEYWQHLYHQFRAWYDGLPITFKPCVEIGPSRIGEAETTIPETWYSIPMCASTMQSYHMAQVQLLINKPHESTQKDGLSVYDRAKSYSDSVLESQRHSRQIVGIALSRPEASVRIHSVQPLYTAGQLLLEESERRLVLKLLRDIEKDTGWATEYRVRHLLEKWGWTDDGAEGVLGRPERASNNQFKNRRCVPRRHPVDRNQRHNGNDNLSDSRRQTSAPSSTNPLAPPEWLSRWTYSALQEIYTQGQETQYQLRGILGSIQELHQGFCPNAMDWTPDTTAGPVNSSTSPASPAACLSPPLQQPASPAQSDSYHPTTPTPPSSSEGEAQETAFNPFQSFTVGAYTPTEANYDSTQAELSTIDPMQEPSRPDVSMTDSTFRDRLVELAPSRYPPAPTVEDEV</sequence>
<comment type="caution">
    <text evidence="1">The sequence shown here is derived from an EMBL/GenBank/DDBJ whole genome shotgun (WGS) entry which is preliminary data.</text>
</comment>
<proteinExistence type="predicted"/>
<reference evidence="1" key="1">
    <citation type="submission" date="2022-10" db="EMBL/GenBank/DDBJ databases">
        <title>Culturing micro-colonial fungi from biological soil crusts in the Mojave desert and describing Neophaeococcomyces mojavensis, and introducing the new genera and species Taxawa tesnikishii.</title>
        <authorList>
            <person name="Kurbessoian T."/>
            <person name="Stajich J.E."/>
        </authorList>
    </citation>
    <scope>NUCLEOTIDE SEQUENCE</scope>
    <source>
        <strain evidence="1">JES_115</strain>
    </source>
</reference>
<accession>A0ACC2Z7L6</accession>
<keyword evidence="2" id="KW-1185">Reference proteome</keyword>
<gene>
    <name evidence="1" type="ORF">H2199_004183</name>
</gene>
<dbReference type="Proteomes" id="UP001172680">
    <property type="component" value="Unassembled WGS sequence"/>
</dbReference>
<evidence type="ECO:0000313" key="1">
    <source>
        <dbReference type="EMBL" id="KAJ9643504.1"/>
    </source>
</evidence>
<organism evidence="1 2">
    <name type="scientific">Coniosporium tulheliwenetii</name>
    <dbReference type="NCBI Taxonomy" id="3383036"/>
    <lineage>
        <taxon>Eukaryota</taxon>
        <taxon>Fungi</taxon>
        <taxon>Dikarya</taxon>
        <taxon>Ascomycota</taxon>
        <taxon>Pezizomycotina</taxon>
        <taxon>Dothideomycetes</taxon>
        <taxon>Dothideomycetes incertae sedis</taxon>
        <taxon>Coniosporium</taxon>
    </lineage>
</organism>
<evidence type="ECO:0000313" key="2">
    <source>
        <dbReference type="Proteomes" id="UP001172680"/>
    </source>
</evidence>